<feature type="domain" description="C2H2-type" evidence="10">
    <location>
        <begin position="269"/>
        <end position="296"/>
    </location>
</feature>
<feature type="domain" description="C2H2-type" evidence="10">
    <location>
        <begin position="410"/>
        <end position="437"/>
    </location>
</feature>
<comment type="caution">
    <text evidence="11">The sequence shown here is derived from an EMBL/GenBank/DDBJ whole genome shotgun (WGS) entry which is preliminary data.</text>
</comment>
<evidence type="ECO:0000256" key="4">
    <source>
        <dbReference type="ARBA" id="ARBA00022771"/>
    </source>
</evidence>
<evidence type="ECO:0000256" key="3">
    <source>
        <dbReference type="ARBA" id="ARBA00022737"/>
    </source>
</evidence>
<dbReference type="Gene3D" id="3.30.160.60">
    <property type="entry name" value="Classic Zinc Finger"/>
    <property type="match status" value="6"/>
</dbReference>
<evidence type="ECO:0000256" key="6">
    <source>
        <dbReference type="ARBA" id="ARBA00023015"/>
    </source>
</evidence>
<evidence type="ECO:0000256" key="5">
    <source>
        <dbReference type="ARBA" id="ARBA00022833"/>
    </source>
</evidence>
<dbReference type="GO" id="GO:0043565">
    <property type="term" value="F:sequence-specific DNA binding"/>
    <property type="evidence" value="ECO:0007669"/>
    <property type="project" value="UniProtKB-ARBA"/>
</dbReference>
<dbReference type="Pfam" id="PF12874">
    <property type="entry name" value="zf-met"/>
    <property type="match status" value="1"/>
</dbReference>
<dbReference type="GO" id="GO:0005694">
    <property type="term" value="C:chromosome"/>
    <property type="evidence" value="ECO:0007669"/>
    <property type="project" value="UniProtKB-ARBA"/>
</dbReference>
<dbReference type="PROSITE" id="PS00028">
    <property type="entry name" value="ZINC_FINGER_C2H2_1"/>
    <property type="match status" value="8"/>
</dbReference>
<keyword evidence="2" id="KW-0479">Metal-binding</keyword>
<dbReference type="PANTHER" id="PTHR24394">
    <property type="entry name" value="ZINC FINGER PROTEIN"/>
    <property type="match status" value="1"/>
</dbReference>
<dbReference type="PANTHER" id="PTHR24394:SF48">
    <property type="entry name" value="ZINC FINGER PROTEIN 771"/>
    <property type="match status" value="1"/>
</dbReference>
<feature type="domain" description="C2H2-type" evidence="10">
    <location>
        <begin position="382"/>
        <end position="409"/>
    </location>
</feature>
<dbReference type="PROSITE" id="PS50157">
    <property type="entry name" value="ZINC_FINGER_C2H2_2"/>
    <property type="match status" value="8"/>
</dbReference>
<sequence length="462" mass="54633">MLSVHTMNEVEVFPQDPVISTNGICSFCGRHDMKIMGIYSEEGLQNDLPEKIKLYLPIKTSNFQDIQMNSCWDCVSIILSWHKFVQKVLETTHLLDSSLREKHRLTSDDAAIIKEGSCKGVGNIQILGKFPNQATEDLQKVETCQVIVNKIENGSQQISNEKQIENENYTGLEEPLSDSEELNAKIVDEITFENNFEHKKFVGVRRKKNEVQDNFFCDACDKGFTRKFDMQRHRKFKHPELEAIESYPQKKDRELLNTCKIIENDKIIFKCDLCNRRFNKSYNLTRHRSIHIGLKPFVCHICGKCFRLYSSFRKHIKQFHEGVKNFKCEMCQREFGTKESRDEHMNTHTDLRPFSCDICKKSFRQKSSLYIHKLYHSNTFKFECSLCDKKFRRSQELMLHNRQHTGHKPYPCDVCGAEYRRNEDLKKHKKIHLRSSKEWICQDCQCTFSQERYLKMHRKIHM</sequence>
<keyword evidence="6" id="KW-0805">Transcription regulation</keyword>
<evidence type="ECO:0000256" key="8">
    <source>
        <dbReference type="ARBA" id="ARBA00023242"/>
    </source>
</evidence>
<dbReference type="SMART" id="SM00355">
    <property type="entry name" value="ZnF_C2H2"/>
    <property type="match status" value="8"/>
</dbReference>
<dbReference type="InterPro" id="IPR036236">
    <property type="entry name" value="Znf_C2H2_sf"/>
</dbReference>
<accession>A0ABD2PC40</accession>
<dbReference type="Gene3D" id="3.40.1800.20">
    <property type="match status" value="1"/>
</dbReference>
<feature type="domain" description="C2H2-type" evidence="10">
    <location>
        <begin position="326"/>
        <end position="353"/>
    </location>
</feature>
<keyword evidence="12" id="KW-1185">Reference proteome</keyword>
<dbReference type="InterPro" id="IPR013087">
    <property type="entry name" value="Znf_C2H2_type"/>
</dbReference>
<dbReference type="Pfam" id="PF13912">
    <property type="entry name" value="zf-C2H2_6"/>
    <property type="match status" value="1"/>
</dbReference>
<evidence type="ECO:0000256" key="2">
    <source>
        <dbReference type="ARBA" id="ARBA00022723"/>
    </source>
</evidence>
<feature type="domain" description="C2H2-type" evidence="10">
    <location>
        <begin position="354"/>
        <end position="381"/>
    </location>
</feature>
<evidence type="ECO:0000259" key="10">
    <source>
        <dbReference type="PROSITE" id="PS50157"/>
    </source>
</evidence>
<feature type="domain" description="C2H2-type" evidence="10">
    <location>
        <begin position="215"/>
        <end position="243"/>
    </location>
</feature>
<evidence type="ECO:0000256" key="9">
    <source>
        <dbReference type="PROSITE-ProRule" id="PRU00042"/>
    </source>
</evidence>
<feature type="domain" description="C2H2-type" evidence="10">
    <location>
        <begin position="439"/>
        <end position="462"/>
    </location>
</feature>
<organism evidence="11 12">
    <name type="scientific">Cryptolaemus montrouzieri</name>
    <dbReference type="NCBI Taxonomy" id="559131"/>
    <lineage>
        <taxon>Eukaryota</taxon>
        <taxon>Metazoa</taxon>
        <taxon>Ecdysozoa</taxon>
        <taxon>Arthropoda</taxon>
        <taxon>Hexapoda</taxon>
        <taxon>Insecta</taxon>
        <taxon>Pterygota</taxon>
        <taxon>Neoptera</taxon>
        <taxon>Endopterygota</taxon>
        <taxon>Coleoptera</taxon>
        <taxon>Polyphaga</taxon>
        <taxon>Cucujiformia</taxon>
        <taxon>Coccinelloidea</taxon>
        <taxon>Coccinellidae</taxon>
        <taxon>Scymninae</taxon>
        <taxon>Scymnini</taxon>
        <taxon>Cryptolaemus</taxon>
    </lineage>
</organism>
<name>A0ABD2PC40_9CUCU</name>
<dbReference type="Proteomes" id="UP001516400">
    <property type="component" value="Unassembled WGS sequence"/>
</dbReference>
<keyword evidence="5" id="KW-0862">Zinc</keyword>
<dbReference type="GO" id="GO:0045893">
    <property type="term" value="P:positive regulation of DNA-templated transcription"/>
    <property type="evidence" value="ECO:0007669"/>
    <property type="project" value="UniProtKB-ARBA"/>
</dbReference>
<keyword evidence="3" id="KW-0677">Repeat</keyword>
<protein>
    <recommendedName>
        <fullName evidence="10">C2H2-type domain-containing protein</fullName>
    </recommendedName>
</protein>
<dbReference type="SUPFAM" id="SSF57667">
    <property type="entry name" value="beta-beta-alpha zinc fingers"/>
    <property type="match status" value="3"/>
</dbReference>
<keyword evidence="8" id="KW-0539">Nucleus</keyword>
<dbReference type="EMBL" id="JABFTP020000185">
    <property type="protein sequence ID" value="KAL3288532.1"/>
    <property type="molecule type" value="Genomic_DNA"/>
</dbReference>
<evidence type="ECO:0000313" key="12">
    <source>
        <dbReference type="Proteomes" id="UP001516400"/>
    </source>
</evidence>
<dbReference type="FunFam" id="3.30.160.60:FF:002343">
    <property type="entry name" value="Zinc finger protein 33A"/>
    <property type="match status" value="1"/>
</dbReference>
<proteinExistence type="predicted"/>
<reference evidence="11 12" key="1">
    <citation type="journal article" date="2021" name="BMC Biol.">
        <title>Horizontally acquired antibacterial genes associated with adaptive radiation of ladybird beetles.</title>
        <authorList>
            <person name="Li H.S."/>
            <person name="Tang X.F."/>
            <person name="Huang Y.H."/>
            <person name="Xu Z.Y."/>
            <person name="Chen M.L."/>
            <person name="Du X.Y."/>
            <person name="Qiu B.Y."/>
            <person name="Chen P.T."/>
            <person name="Zhang W."/>
            <person name="Slipinski A."/>
            <person name="Escalona H.E."/>
            <person name="Waterhouse R.M."/>
            <person name="Zwick A."/>
            <person name="Pang H."/>
        </authorList>
    </citation>
    <scope>NUCLEOTIDE SEQUENCE [LARGE SCALE GENOMIC DNA]</scope>
    <source>
        <strain evidence="11">SYSU2018</strain>
    </source>
</reference>
<dbReference type="AlphaFoldDB" id="A0ABD2PC40"/>
<dbReference type="FunFam" id="3.30.160.60:FF:001732">
    <property type="entry name" value="Zgc:162936"/>
    <property type="match status" value="1"/>
</dbReference>
<feature type="domain" description="C2H2-type" evidence="10">
    <location>
        <begin position="297"/>
        <end position="325"/>
    </location>
</feature>
<comment type="subcellular location">
    <subcellularLocation>
        <location evidence="1">Nucleus</location>
    </subcellularLocation>
</comment>
<evidence type="ECO:0000256" key="7">
    <source>
        <dbReference type="ARBA" id="ARBA00023163"/>
    </source>
</evidence>
<keyword evidence="7" id="KW-0804">Transcription</keyword>
<keyword evidence="4 9" id="KW-0863">Zinc-finger</keyword>
<dbReference type="SUPFAM" id="SSF57716">
    <property type="entry name" value="Glucocorticoid receptor-like (DNA-binding domain)"/>
    <property type="match status" value="1"/>
</dbReference>
<evidence type="ECO:0000256" key="1">
    <source>
        <dbReference type="ARBA" id="ARBA00004123"/>
    </source>
</evidence>
<evidence type="ECO:0000313" key="11">
    <source>
        <dbReference type="EMBL" id="KAL3288532.1"/>
    </source>
</evidence>
<gene>
    <name evidence="11" type="ORF">HHI36_002973</name>
</gene>
<dbReference type="GO" id="GO:0005634">
    <property type="term" value="C:nucleus"/>
    <property type="evidence" value="ECO:0007669"/>
    <property type="project" value="UniProtKB-SubCell"/>
</dbReference>
<dbReference type="Pfam" id="PF00096">
    <property type="entry name" value="zf-C2H2"/>
    <property type="match status" value="4"/>
</dbReference>
<dbReference type="GO" id="GO:0008270">
    <property type="term" value="F:zinc ion binding"/>
    <property type="evidence" value="ECO:0007669"/>
    <property type="project" value="UniProtKB-KW"/>
</dbReference>